<dbReference type="Proteomes" id="UP000316921">
    <property type="component" value="Chromosome"/>
</dbReference>
<proteinExistence type="predicted"/>
<gene>
    <name evidence="3" type="ORF">Pla133_01710</name>
</gene>
<dbReference type="Gene3D" id="3.40.50.300">
    <property type="entry name" value="P-loop containing nucleotide triphosphate hydrolases"/>
    <property type="match status" value="1"/>
</dbReference>
<dbReference type="InterPro" id="IPR027417">
    <property type="entry name" value="P-loop_NTPase"/>
</dbReference>
<feature type="domain" description="Type I restriction enzyme HindI endonuclease subunit-like C-terminal" evidence="2">
    <location>
        <begin position="51"/>
        <end position="82"/>
    </location>
</feature>
<dbReference type="AlphaFoldDB" id="A0A518BDP1"/>
<accession>A0A518BDP1</accession>
<name>A0A518BDP1_9BACT</name>
<feature type="region of interest" description="Disordered" evidence="1">
    <location>
        <begin position="1"/>
        <end position="39"/>
    </location>
</feature>
<reference evidence="3 4" key="1">
    <citation type="submission" date="2019-02" db="EMBL/GenBank/DDBJ databases">
        <title>Deep-cultivation of Planctomycetes and their phenomic and genomic characterization uncovers novel biology.</title>
        <authorList>
            <person name="Wiegand S."/>
            <person name="Jogler M."/>
            <person name="Boedeker C."/>
            <person name="Pinto D."/>
            <person name="Vollmers J."/>
            <person name="Rivas-Marin E."/>
            <person name="Kohn T."/>
            <person name="Peeters S.H."/>
            <person name="Heuer A."/>
            <person name="Rast P."/>
            <person name="Oberbeckmann S."/>
            <person name="Bunk B."/>
            <person name="Jeske O."/>
            <person name="Meyerdierks A."/>
            <person name="Storesund J.E."/>
            <person name="Kallscheuer N."/>
            <person name="Luecker S."/>
            <person name="Lage O.M."/>
            <person name="Pohl T."/>
            <person name="Merkel B.J."/>
            <person name="Hornburger P."/>
            <person name="Mueller R.-W."/>
            <person name="Bruemmer F."/>
            <person name="Labrenz M."/>
            <person name="Spormann A.M."/>
            <person name="Op den Camp H."/>
            <person name="Overmann J."/>
            <person name="Amann R."/>
            <person name="Jetten M.S.M."/>
            <person name="Mascher T."/>
            <person name="Medema M.H."/>
            <person name="Devos D.P."/>
            <person name="Kaster A.-K."/>
            <person name="Ovreas L."/>
            <person name="Rohde M."/>
            <person name="Galperin M.Y."/>
            <person name="Jogler C."/>
        </authorList>
    </citation>
    <scope>NUCLEOTIDE SEQUENCE [LARGE SCALE GENOMIC DNA]</scope>
    <source>
        <strain evidence="3 4">Pla133</strain>
    </source>
</reference>
<evidence type="ECO:0000259" key="2">
    <source>
        <dbReference type="Pfam" id="PF11867"/>
    </source>
</evidence>
<protein>
    <recommendedName>
        <fullName evidence="2">Type I restriction enzyme HindI endonuclease subunit-like C-terminal domain-containing protein</fullName>
    </recommendedName>
</protein>
<dbReference type="InterPro" id="IPR021810">
    <property type="entry name" value="T1RH-like_C"/>
</dbReference>
<sequence>MGETLRAAEFARADHVAEGGGRYESGRRPGGKPGDRRVGVVWHTQGSGKSLTMVVKRILRKHGYPPDKQERATQTVLEQAALHFSEWARA</sequence>
<organism evidence="3 4">
    <name type="scientific">Engelhardtia mirabilis</name>
    <dbReference type="NCBI Taxonomy" id="2528011"/>
    <lineage>
        <taxon>Bacteria</taxon>
        <taxon>Pseudomonadati</taxon>
        <taxon>Planctomycetota</taxon>
        <taxon>Planctomycetia</taxon>
        <taxon>Planctomycetia incertae sedis</taxon>
        <taxon>Engelhardtia</taxon>
    </lineage>
</organism>
<dbReference type="Pfam" id="PF11867">
    <property type="entry name" value="T1RH-like_C"/>
    <property type="match status" value="1"/>
</dbReference>
<evidence type="ECO:0000256" key="1">
    <source>
        <dbReference type="SAM" id="MobiDB-lite"/>
    </source>
</evidence>
<dbReference type="KEGG" id="pbap:Pla133_01710"/>
<evidence type="ECO:0000313" key="4">
    <source>
        <dbReference type="Proteomes" id="UP000316921"/>
    </source>
</evidence>
<dbReference type="EMBL" id="CP036287">
    <property type="protein sequence ID" value="QDU65107.1"/>
    <property type="molecule type" value="Genomic_DNA"/>
</dbReference>
<keyword evidence="4" id="KW-1185">Reference proteome</keyword>
<evidence type="ECO:0000313" key="3">
    <source>
        <dbReference type="EMBL" id="QDU65107.1"/>
    </source>
</evidence>